<dbReference type="AlphaFoldDB" id="A0A5B7E2H1"/>
<sequence>MSSRDTQSNIMNGEKKHKMRQFYFSYCPKLT</sequence>
<organism evidence="1 2">
    <name type="scientific">Portunus trituberculatus</name>
    <name type="common">Swimming crab</name>
    <name type="synonym">Neptunus trituberculatus</name>
    <dbReference type="NCBI Taxonomy" id="210409"/>
    <lineage>
        <taxon>Eukaryota</taxon>
        <taxon>Metazoa</taxon>
        <taxon>Ecdysozoa</taxon>
        <taxon>Arthropoda</taxon>
        <taxon>Crustacea</taxon>
        <taxon>Multicrustacea</taxon>
        <taxon>Malacostraca</taxon>
        <taxon>Eumalacostraca</taxon>
        <taxon>Eucarida</taxon>
        <taxon>Decapoda</taxon>
        <taxon>Pleocyemata</taxon>
        <taxon>Brachyura</taxon>
        <taxon>Eubrachyura</taxon>
        <taxon>Portunoidea</taxon>
        <taxon>Portunidae</taxon>
        <taxon>Portuninae</taxon>
        <taxon>Portunus</taxon>
    </lineage>
</organism>
<comment type="caution">
    <text evidence="1">The sequence shown here is derived from an EMBL/GenBank/DDBJ whole genome shotgun (WGS) entry which is preliminary data.</text>
</comment>
<name>A0A5B7E2H1_PORTR</name>
<evidence type="ECO:0000313" key="1">
    <source>
        <dbReference type="EMBL" id="MPC28222.1"/>
    </source>
</evidence>
<evidence type="ECO:0000313" key="2">
    <source>
        <dbReference type="Proteomes" id="UP000324222"/>
    </source>
</evidence>
<reference evidence="1 2" key="1">
    <citation type="submission" date="2019-05" db="EMBL/GenBank/DDBJ databases">
        <title>Another draft genome of Portunus trituberculatus and its Hox gene families provides insights of decapod evolution.</title>
        <authorList>
            <person name="Jeong J.-H."/>
            <person name="Song I."/>
            <person name="Kim S."/>
            <person name="Choi T."/>
            <person name="Kim D."/>
            <person name="Ryu S."/>
            <person name="Kim W."/>
        </authorList>
    </citation>
    <scope>NUCLEOTIDE SEQUENCE [LARGE SCALE GENOMIC DNA]</scope>
    <source>
        <tissue evidence="1">Muscle</tissue>
    </source>
</reference>
<proteinExistence type="predicted"/>
<accession>A0A5B7E2H1</accession>
<dbReference type="EMBL" id="VSRR010001874">
    <property type="protein sequence ID" value="MPC28222.1"/>
    <property type="molecule type" value="Genomic_DNA"/>
</dbReference>
<keyword evidence="2" id="KW-1185">Reference proteome</keyword>
<dbReference type="Proteomes" id="UP000324222">
    <property type="component" value="Unassembled WGS sequence"/>
</dbReference>
<protein>
    <submittedName>
        <fullName evidence="1">Uncharacterized protein</fullName>
    </submittedName>
</protein>
<gene>
    <name evidence="1" type="ORF">E2C01_021419</name>
</gene>